<accession>A0A0F8WLW2</accession>
<feature type="region of interest" description="Disordered" evidence="1">
    <location>
        <begin position="187"/>
        <end position="206"/>
    </location>
</feature>
<dbReference type="PRINTS" id="PR00837">
    <property type="entry name" value="V5TPXLIKE"/>
</dbReference>
<dbReference type="SUPFAM" id="SSF55797">
    <property type="entry name" value="PR-1-like"/>
    <property type="match status" value="1"/>
</dbReference>
<dbReference type="PROSITE" id="PS01009">
    <property type="entry name" value="CRISP_1"/>
    <property type="match status" value="1"/>
</dbReference>
<feature type="domain" description="SCP" evidence="3">
    <location>
        <begin position="77"/>
        <end position="226"/>
    </location>
</feature>
<dbReference type="EMBL" id="JZBS01002430">
    <property type="protein sequence ID" value="KKK18695.1"/>
    <property type="molecule type" value="Genomic_DNA"/>
</dbReference>
<keyword evidence="2" id="KW-1133">Transmembrane helix</keyword>
<dbReference type="OrthoDB" id="337038at2759"/>
<reference evidence="4 5" key="1">
    <citation type="submission" date="2015-02" db="EMBL/GenBank/DDBJ databases">
        <title>Draft Genome Sequences of Two Closely-Related Aflatoxigenic Aspergillus Species Obtained from the Cote d'Ivoire.</title>
        <authorList>
            <person name="Moore G.G."/>
            <person name="Beltz S.B."/>
            <person name="Mack B.M."/>
        </authorList>
    </citation>
    <scope>NUCLEOTIDE SEQUENCE [LARGE SCALE GENOMIC DNA]</scope>
    <source>
        <strain evidence="4 5">SRRC1468</strain>
    </source>
</reference>
<dbReference type="InterPro" id="IPR035940">
    <property type="entry name" value="CAP_sf"/>
</dbReference>
<dbReference type="Proteomes" id="UP000034291">
    <property type="component" value="Unassembled WGS sequence"/>
</dbReference>
<evidence type="ECO:0000256" key="1">
    <source>
        <dbReference type="SAM" id="MobiDB-lite"/>
    </source>
</evidence>
<evidence type="ECO:0000259" key="3">
    <source>
        <dbReference type="SMART" id="SM00198"/>
    </source>
</evidence>
<evidence type="ECO:0000313" key="5">
    <source>
        <dbReference type="Proteomes" id="UP000034291"/>
    </source>
</evidence>
<organism evidence="4 5">
    <name type="scientific">Aspergillus rambellii</name>
    <dbReference type="NCBI Taxonomy" id="308745"/>
    <lineage>
        <taxon>Eukaryota</taxon>
        <taxon>Fungi</taxon>
        <taxon>Dikarya</taxon>
        <taxon>Ascomycota</taxon>
        <taxon>Pezizomycotina</taxon>
        <taxon>Eurotiomycetes</taxon>
        <taxon>Eurotiomycetidae</taxon>
        <taxon>Eurotiales</taxon>
        <taxon>Aspergillaceae</taxon>
        <taxon>Aspergillus</taxon>
        <taxon>Aspergillus subgen. Nidulantes</taxon>
    </lineage>
</organism>
<dbReference type="STRING" id="308745.A0A0F8WLW2"/>
<sequence>MRTLPSRNPSILATSKHTPSSPEPTQTWLASLILILLFIAIPANSLETVVTVTVTATATATATPTAPNPPSYTSPQVFKDAMLSVSNTYRAAHNASNLVWNDTLSSYAQDWAQACKWKHSHGPYGENLAYGYANASAAVEAWGDECLKYNFEEPTGFTEATGHFTQLVWRATKEVGCAAVDCGYASNDEKDDDDDDREKRSSDDGVPRAQGWYVVCEYTPAGNVVGGDKALGDKGFFKLNVQASSTYSDPYGTSTAPTQTQTAGSVVAVRRPVGYWAGVVVVVVVVCALGMEIV</sequence>
<proteinExistence type="predicted"/>
<feature type="compositionally biased region" description="Basic and acidic residues" evidence="1">
    <location>
        <begin position="197"/>
        <end position="206"/>
    </location>
</feature>
<protein>
    <recommendedName>
        <fullName evidence="3">SCP domain-containing protein</fullName>
    </recommendedName>
</protein>
<dbReference type="PANTHER" id="PTHR10334">
    <property type="entry name" value="CYSTEINE-RICH SECRETORY PROTEIN-RELATED"/>
    <property type="match status" value="1"/>
</dbReference>
<evidence type="ECO:0000256" key="2">
    <source>
        <dbReference type="SAM" id="Phobius"/>
    </source>
</evidence>
<dbReference type="FunFam" id="3.40.33.10:FF:000031">
    <property type="entry name" value="Extracellular SCP domain-containing protein Pry1"/>
    <property type="match status" value="1"/>
</dbReference>
<dbReference type="InterPro" id="IPR018244">
    <property type="entry name" value="Allrgn_V5/Tpx1_CS"/>
</dbReference>
<dbReference type="InterPro" id="IPR001283">
    <property type="entry name" value="CRISP-related"/>
</dbReference>
<dbReference type="Gene3D" id="3.40.33.10">
    <property type="entry name" value="CAP"/>
    <property type="match status" value="1"/>
</dbReference>
<keyword evidence="2" id="KW-0812">Transmembrane</keyword>
<evidence type="ECO:0000313" key="4">
    <source>
        <dbReference type="EMBL" id="KKK18695.1"/>
    </source>
</evidence>
<keyword evidence="5" id="KW-1185">Reference proteome</keyword>
<dbReference type="InterPro" id="IPR014044">
    <property type="entry name" value="CAP_dom"/>
</dbReference>
<dbReference type="AlphaFoldDB" id="A0A0F8WLW2"/>
<comment type="caution">
    <text evidence="4">The sequence shown here is derived from an EMBL/GenBank/DDBJ whole genome shotgun (WGS) entry which is preliminary data.</text>
</comment>
<dbReference type="SMART" id="SM00198">
    <property type="entry name" value="SCP"/>
    <property type="match status" value="1"/>
</dbReference>
<feature type="transmembrane region" description="Helical" evidence="2">
    <location>
        <begin position="273"/>
        <end position="291"/>
    </location>
</feature>
<feature type="region of interest" description="Disordered" evidence="1">
    <location>
        <begin position="1"/>
        <end position="24"/>
    </location>
</feature>
<dbReference type="GO" id="GO:0005576">
    <property type="term" value="C:extracellular region"/>
    <property type="evidence" value="ECO:0007669"/>
    <property type="project" value="InterPro"/>
</dbReference>
<keyword evidence="2" id="KW-0472">Membrane</keyword>
<dbReference type="Pfam" id="PF00188">
    <property type="entry name" value="CAP"/>
    <property type="match status" value="1"/>
</dbReference>
<gene>
    <name evidence="4" type="ORF">ARAM_001199</name>
</gene>
<name>A0A0F8WLW2_9EURO</name>